<keyword evidence="1" id="KW-0812">Transmembrane</keyword>
<organism evidence="2 4">
    <name type="scientific">Rotaria magnacalcarata</name>
    <dbReference type="NCBI Taxonomy" id="392030"/>
    <lineage>
        <taxon>Eukaryota</taxon>
        <taxon>Metazoa</taxon>
        <taxon>Spiralia</taxon>
        <taxon>Gnathifera</taxon>
        <taxon>Rotifera</taxon>
        <taxon>Eurotatoria</taxon>
        <taxon>Bdelloidea</taxon>
        <taxon>Philodinida</taxon>
        <taxon>Philodinidae</taxon>
        <taxon>Rotaria</taxon>
    </lineage>
</organism>
<comment type="caution">
    <text evidence="2">The sequence shown here is derived from an EMBL/GenBank/DDBJ whole genome shotgun (WGS) entry which is preliminary data.</text>
</comment>
<accession>A0A8S2YS01</accession>
<dbReference type="EMBL" id="CAJOBH010093030">
    <property type="protein sequence ID" value="CAF4574682.1"/>
    <property type="molecule type" value="Genomic_DNA"/>
</dbReference>
<dbReference type="Proteomes" id="UP000681967">
    <property type="component" value="Unassembled WGS sequence"/>
</dbReference>
<dbReference type="Proteomes" id="UP000681720">
    <property type="component" value="Unassembled WGS sequence"/>
</dbReference>
<evidence type="ECO:0000313" key="2">
    <source>
        <dbReference type="EMBL" id="CAF4574682.1"/>
    </source>
</evidence>
<proteinExistence type="predicted"/>
<feature type="transmembrane region" description="Helical" evidence="1">
    <location>
        <begin position="12"/>
        <end position="30"/>
    </location>
</feature>
<keyword evidence="1" id="KW-1133">Transmembrane helix</keyword>
<evidence type="ECO:0000256" key="1">
    <source>
        <dbReference type="SAM" id="Phobius"/>
    </source>
</evidence>
<name>A0A8S2YS01_9BILA</name>
<reference evidence="2" key="1">
    <citation type="submission" date="2021-02" db="EMBL/GenBank/DDBJ databases">
        <authorList>
            <person name="Nowell W R."/>
        </authorList>
    </citation>
    <scope>NUCLEOTIDE SEQUENCE</scope>
</reference>
<sequence>MESLPTSEKNLALILGLTLGLALPICLVIIGSS</sequence>
<evidence type="ECO:0000313" key="3">
    <source>
        <dbReference type="EMBL" id="CAF4986855.1"/>
    </source>
</evidence>
<feature type="non-terminal residue" evidence="2">
    <location>
        <position position="1"/>
    </location>
</feature>
<evidence type="ECO:0000313" key="4">
    <source>
        <dbReference type="Proteomes" id="UP000681967"/>
    </source>
</evidence>
<gene>
    <name evidence="2" type="ORF">BYL167_LOCUS39062</name>
    <name evidence="3" type="ORF">GIL414_LOCUS56378</name>
</gene>
<dbReference type="AlphaFoldDB" id="A0A8S2YS01"/>
<keyword evidence="1" id="KW-0472">Membrane</keyword>
<protein>
    <submittedName>
        <fullName evidence="2">Uncharacterized protein</fullName>
    </submittedName>
</protein>
<dbReference type="EMBL" id="CAJOBJ010202365">
    <property type="protein sequence ID" value="CAF4986855.1"/>
    <property type="molecule type" value="Genomic_DNA"/>
</dbReference>